<evidence type="ECO:0000256" key="5">
    <source>
        <dbReference type="ARBA" id="ARBA00022692"/>
    </source>
</evidence>
<evidence type="ECO:0000256" key="3">
    <source>
        <dbReference type="ARBA" id="ARBA00022452"/>
    </source>
</evidence>
<evidence type="ECO:0000256" key="9">
    <source>
        <dbReference type="ARBA" id="ARBA00023136"/>
    </source>
</evidence>
<dbReference type="GO" id="GO:0009279">
    <property type="term" value="C:cell outer membrane"/>
    <property type="evidence" value="ECO:0007669"/>
    <property type="project" value="UniProtKB-SubCell"/>
</dbReference>
<organism evidence="15 16">
    <name type="scientific">Sphingobium vermicomposti</name>
    <dbReference type="NCBI Taxonomy" id="529005"/>
    <lineage>
        <taxon>Bacteria</taxon>
        <taxon>Pseudomonadati</taxon>
        <taxon>Pseudomonadota</taxon>
        <taxon>Alphaproteobacteria</taxon>
        <taxon>Sphingomonadales</taxon>
        <taxon>Sphingomonadaceae</taxon>
        <taxon>Sphingobium</taxon>
    </lineage>
</organism>
<name>A0A846M6W8_9SPHN</name>
<evidence type="ECO:0000313" key="16">
    <source>
        <dbReference type="Proteomes" id="UP000576821"/>
    </source>
</evidence>
<dbReference type="AlphaFoldDB" id="A0A846M6W8"/>
<evidence type="ECO:0000256" key="10">
    <source>
        <dbReference type="ARBA" id="ARBA00023237"/>
    </source>
</evidence>
<dbReference type="InterPro" id="IPR037066">
    <property type="entry name" value="Plug_dom_sf"/>
</dbReference>
<accession>A0A846M6W8</accession>
<reference evidence="15 16" key="1">
    <citation type="submission" date="2020-03" db="EMBL/GenBank/DDBJ databases">
        <title>Genomic Encyclopedia of Type Strains, Phase IV (KMG-IV): sequencing the most valuable type-strain genomes for metagenomic binning, comparative biology and taxonomic classification.</title>
        <authorList>
            <person name="Goeker M."/>
        </authorList>
    </citation>
    <scope>NUCLEOTIDE SEQUENCE [LARGE SCALE GENOMIC DNA]</scope>
    <source>
        <strain evidence="15 16">DSM 21299</strain>
    </source>
</reference>
<comment type="similarity">
    <text evidence="11">Belongs to the TonB-dependent receptor family.</text>
</comment>
<keyword evidence="5" id="KW-0812">Transmembrane</keyword>
<dbReference type="EMBL" id="JAASQR010000004">
    <property type="protein sequence ID" value="NIJ18037.1"/>
    <property type="molecule type" value="Genomic_DNA"/>
</dbReference>
<sequence length="886" mass="95908">MASVARSALMGGVAFAAFFVSPAMAQGIQNEANLAVDSQPPADESASPVGNGISGADIIVTAQRREERAQDVPVVVTAFTPERLEQLNISEPQDLYGAVPSLVAGTQGSATSDSQSYSIRGQSTGFLSSPAVAVYMAEVPVPASISLPLQGGPGMFVDLENVQVLSGPQGTLFGRNTTGGAVLFTPHKPTNKFEGYVQASVGNYNLISLEGAINVPIVSEKLMVRAVAAYEDRRGYTKDIVWNKWRDDKHWYSGRIGIMMKPTERFENYLLAYGTKSSNNGAGFIHRGWNENLLQAVGFCGNPPIPFLGVSCDVYQAQTDQANAIGPRRTRMSTDAFSKIETWGVINTTSLELSDELMLRNIISFQKLRSDYGTDQDGTPLQQYDPSVQNADLPNFPIPGLSELGLPITPGNVYVNGNDNWDLPRDSLEQFTEELQIQGTMLDDRLNFTVGGFYYDSKPDRLWGATSLNFCPALFTGLCAPAESYTGVSNKSKALYAQSTLDLGVLTSAAAGVRLTTGFRYTWDTVSGFNYSFRHDATAPGNVICSVNGATPIPLADVANDFDPNFVPGLTPAPGSGCKFDATLKSKAPTYTLGLDYRPTSDLMLYAKVSRGYKAGGINTFAVRTETRVFQPEKLMSYEAGFKSDWRLGGTIPFRLNATYYFSKYNNVQRPAGDFNTVTSAQGAQVLGASAHVQGLEVETSIRPFDLLELAATVSHTDADYKKFEQLVLTPAGQFACNGGDFPNGLVPAGEVADYSCNRFQFLTPWIVNLRGTLDIPVPEDMGKMSLFVSYSYLSSQNTSPLNPPEFNGVPVEPGVTFKAYSLLNASINWRNVGGTGFDATLFGTNLTNKLVPVGNSGVFQTLGVWSTNYGEPRMYGLKLRYRFGS</sequence>
<dbReference type="RefSeq" id="WP_167304932.1">
    <property type="nucleotide sequence ID" value="NZ_JAASQR010000004.1"/>
</dbReference>
<dbReference type="InterPro" id="IPR039426">
    <property type="entry name" value="TonB-dep_rcpt-like"/>
</dbReference>
<evidence type="ECO:0000259" key="14">
    <source>
        <dbReference type="Pfam" id="PF07715"/>
    </source>
</evidence>
<evidence type="ECO:0000256" key="8">
    <source>
        <dbReference type="ARBA" id="ARBA00023077"/>
    </source>
</evidence>
<evidence type="ECO:0000256" key="2">
    <source>
        <dbReference type="ARBA" id="ARBA00022448"/>
    </source>
</evidence>
<gene>
    <name evidence="15" type="ORF">FHS54_003037</name>
</gene>
<feature type="domain" description="TonB-dependent receptor plug" evidence="14">
    <location>
        <begin position="69"/>
        <end position="181"/>
    </location>
</feature>
<protein>
    <submittedName>
        <fullName evidence="15">Iron complex outermembrane receptor protein</fullName>
    </submittedName>
</protein>
<comment type="subcellular location">
    <subcellularLocation>
        <location evidence="1">Cell outer membrane</location>
        <topology evidence="1">Multi-pass membrane protein</topology>
    </subcellularLocation>
</comment>
<dbReference type="GO" id="GO:0006826">
    <property type="term" value="P:iron ion transport"/>
    <property type="evidence" value="ECO:0007669"/>
    <property type="project" value="UniProtKB-KW"/>
</dbReference>
<dbReference type="PANTHER" id="PTHR32552">
    <property type="entry name" value="FERRICHROME IRON RECEPTOR-RELATED"/>
    <property type="match status" value="1"/>
</dbReference>
<evidence type="ECO:0000256" key="6">
    <source>
        <dbReference type="ARBA" id="ARBA00023004"/>
    </source>
</evidence>
<comment type="caution">
    <text evidence="15">The sequence shown here is derived from an EMBL/GenBank/DDBJ whole genome shotgun (WGS) entry which is preliminary data.</text>
</comment>
<feature type="signal peptide" evidence="12">
    <location>
        <begin position="1"/>
        <end position="25"/>
    </location>
</feature>
<keyword evidence="7" id="KW-0406">Ion transport</keyword>
<evidence type="ECO:0000256" key="1">
    <source>
        <dbReference type="ARBA" id="ARBA00004571"/>
    </source>
</evidence>
<feature type="chain" id="PRO_5032942164" evidence="12">
    <location>
        <begin position="26"/>
        <end position="886"/>
    </location>
</feature>
<keyword evidence="12" id="KW-0732">Signal</keyword>
<dbReference type="InterPro" id="IPR000531">
    <property type="entry name" value="Beta-barrel_TonB"/>
</dbReference>
<dbReference type="Gene3D" id="2.40.170.20">
    <property type="entry name" value="TonB-dependent receptor, beta-barrel domain"/>
    <property type="match status" value="1"/>
</dbReference>
<keyword evidence="6" id="KW-0408">Iron</keyword>
<evidence type="ECO:0000313" key="15">
    <source>
        <dbReference type="EMBL" id="NIJ18037.1"/>
    </source>
</evidence>
<proteinExistence type="inferred from homology"/>
<dbReference type="PANTHER" id="PTHR32552:SF81">
    <property type="entry name" value="TONB-DEPENDENT OUTER MEMBRANE RECEPTOR"/>
    <property type="match status" value="1"/>
</dbReference>
<dbReference type="SUPFAM" id="SSF56935">
    <property type="entry name" value="Porins"/>
    <property type="match status" value="1"/>
</dbReference>
<dbReference type="Gene3D" id="2.170.130.10">
    <property type="entry name" value="TonB-dependent receptor, plug domain"/>
    <property type="match status" value="1"/>
</dbReference>
<evidence type="ECO:0000256" key="12">
    <source>
        <dbReference type="SAM" id="SignalP"/>
    </source>
</evidence>
<keyword evidence="9 11" id="KW-0472">Membrane</keyword>
<feature type="domain" description="TonB-dependent receptor-like beta-barrel" evidence="13">
    <location>
        <begin position="343"/>
        <end position="847"/>
    </location>
</feature>
<keyword evidence="8 11" id="KW-0798">TonB box</keyword>
<keyword evidence="16" id="KW-1185">Reference proteome</keyword>
<dbReference type="Pfam" id="PF07715">
    <property type="entry name" value="Plug"/>
    <property type="match status" value="1"/>
</dbReference>
<keyword evidence="10" id="KW-0998">Cell outer membrane</keyword>
<evidence type="ECO:0000256" key="11">
    <source>
        <dbReference type="RuleBase" id="RU003357"/>
    </source>
</evidence>
<dbReference type="InterPro" id="IPR012910">
    <property type="entry name" value="Plug_dom"/>
</dbReference>
<dbReference type="InterPro" id="IPR036942">
    <property type="entry name" value="Beta-barrel_TonB_sf"/>
</dbReference>
<keyword evidence="2" id="KW-0813">Transport</keyword>
<evidence type="ECO:0000256" key="7">
    <source>
        <dbReference type="ARBA" id="ARBA00023065"/>
    </source>
</evidence>
<evidence type="ECO:0000256" key="4">
    <source>
        <dbReference type="ARBA" id="ARBA00022496"/>
    </source>
</evidence>
<keyword evidence="15" id="KW-0675">Receptor</keyword>
<evidence type="ECO:0000259" key="13">
    <source>
        <dbReference type="Pfam" id="PF00593"/>
    </source>
</evidence>
<keyword evidence="3" id="KW-1134">Transmembrane beta strand</keyword>
<dbReference type="Proteomes" id="UP000576821">
    <property type="component" value="Unassembled WGS sequence"/>
</dbReference>
<keyword evidence="4" id="KW-0410">Iron transport</keyword>
<dbReference type="Pfam" id="PF00593">
    <property type="entry name" value="TonB_dep_Rec_b-barrel"/>
    <property type="match status" value="1"/>
</dbReference>